<sequence>MRMLRDLGKVSFGLSPSSALPTRPSLASPDSLAAPSAHLSLTTLSVFGSLFTTPYVVPRNISLLGSPPTGHHALRRAIYLLPFTDAWVNFQCLTRHISLASISPPIHVDVYTSFRQLKVSRSSRSHTTSTAAVALRDMPTS</sequence>
<dbReference type="EMBL" id="KV425883">
    <property type="protein sequence ID" value="KZW03659.1"/>
    <property type="molecule type" value="Genomic_DNA"/>
</dbReference>
<protein>
    <submittedName>
        <fullName evidence="1">Uncharacterized protein</fullName>
    </submittedName>
</protein>
<evidence type="ECO:0000313" key="2">
    <source>
        <dbReference type="Proteomes" id="UP000077266"/>
    </source>
</evidence>
<dbReference type="AlphaFoldDB" id="A0A165QI94"/>
<accession>A0A165QI94</accession>
<name>A0A165QI94_EXIGL</name>
<keyword evidence="2" id="KW-1185">Reference proteome</keyword>
<evidence type="ECO:0000313" key="1">
    <source>
        <dbReference type="EMBL" id="KZW03659.1"/>
    </source>
</evidence>
<dbReference type="InParanoid" id="A0A165QI94"/>
<reference evidence="1 2" key="1">
    <citation type="journal article" date="2016" name="Mol. Biol. Evol.">
        <title>Comparative Genomics of Early-Diverging Mushroom-Forming Fungi Provides Insights into the Origins of Lignocellulose Decay Capabilities.</title>
        <authorList>
            <person name="Nagy L.G."/>
            <person name="Riley R."/>
            <person name="Tritt A."/>
            <person name="Adam C."/>
            <person name="Daum C."/>
            <person name="Floudas D."/>
            <person name="Sun H."/>
            <person name="Yadav J.S."/>
            <person name="Pangilinan J."/>
            <person name="Larsson K.H."/>
            <person name="Matsuura K."/>
            <person name="Barry K."/>
            <person name="Labutti K."/>
            <person name="Kuo R."/>
            <person name="Ohm R.A."/>
            <person name="Bhattacharya S.S."/>
            <person name="Shirouzu T."/>
            <person name="Yoshinaga Y."/>
            <person name="Martin F.M."/>
            <person name="Grigoriev I.V."/>
            <person name="Hibbett D.S."/>
        </authorList>
    </citation>
    <scope>NUCLEOTIDE SEQUENCE [LARGE SCALE GENOMIC DNA]</scope>
    <source>
        <strain evidence="1 2">HHB12029</strain>
    </source>
</reference>
<organism evidence="1 2">
    <name type="scientific">Exidia glandulosa HHB12029</name>
    <dbReference type="NCBI Taxonomy" id="1314781"/>
    <lineage>
        <taxon>Eukaryota</taxon>
        <taxon>Fungi</taxon>
        <taxon>Dikarya</taxon>
        <taxon>Basidiomycota</taxon>
        <taxon>Agaricomycotina</taxon>
        <taxon>Agaricomycetes</taxon>
        <taxon>Auriculariales</taxon>
        <taxon>Exidiaceae</taxon>
        <taxon>Exidia</taxon>
    </lineage>
</organism>
<dbReference type="Proteomes" id="UP000077266">
    <property type="component" value="Unassembled WGS sequence"/>
</dbReference>
<proteinExistence type="predicted"/>
<gene>
    <name evidence="1" type="ORF">EXIGLDRAFT_759000</name>
</gene>